<accession>A0A6G8PW41</accession>
<reference evidence="8 9" key="1">
    <citation type="submission" date="2019-10" db="EMBL/GenBank/DDBJ databases">
        <title>Rubrobacter sp nov SCSIO 52915 isolated from a deep-sea sediment in the South China Sea.</title>
        <authorList>
            <person name="Chen R.W."/>
        </authorList>
    </citation>
    <scope>NUCLEOTIDE SEQUENCE [LARGE SCALE GENOMIC DNA]</scope>
    <source>
        <strain evidence="8 9">SCSIO 52915</strain>
    </source>
</reference>
<gene>
    <name evidence="8" type="ORF">GBA65_07665</name>
</gene>
<evidence type="ECO:0000256" key="3">
    <source>
        <dbReference type="ARBA" id="ARBA00022989"/>
    </source>
</evidence>
<dbReference type="EMBL" id="CP045121">
    <property type="protein sequence ID" value="QIN78424.1"/>
    <property type="molecule type" value="Genomic_DNA"/>
</dbReference>
<name>A0A6G8PW41_9ACTN</name>
<dbReference type="Gene3D" id="3.40.50.300">
    <property type="entry name" value="P-loop containing nucleotide triphosphate hydrolases"/>
    <property type="match status" value="1"/>
</dbReference>
<dbReference type="Gene3D" id="1.20.1560.10">
    <property type="entry name" value="ABC transporter type 1, transmembrane domain"/>
    <property type="match status" value="1"/>
</dbReference>
<dbReference type="InterPro" id="IPR003439">
    <property type="entry name" value="ABC_transporter-like_ATP-bd"/>
</dbReference>
<dbReference type="InterPro" id="IPR027417">
    <property type="entry name" value="P-loop_NTPase"/>
</dbReference>
<dbReference type="GO" id="GO:0140359">
    <property type="term" value="F:ABC-type transporter activity"/>
    <property type="evidence" value="ECO:0007669"/>
    <property type="project" value="InterPro"/>
</dbReference>
<dbReference type="PANTHER" id="PTHR24221">
    <property type="entry name" value="ATP-BINDING CASSETTE SUB-FAMILY B"/>
    <property type="match status" value="1"/>
</dbReference>
<comment type="subcellular location">
    <subcellularLocation>
        <location evidence="1">Cell membrane</location>
        <topology evidence="1">Multi-pass membrane protein</topology>
    </subcellularLocation>
</comment>
<evidence type="ECO:0000259" key="7">
    <source>
        <dbReference type="PROSITE" id="PS50929"/>
    </source>
</evidence>
<organism evidence="8 9">
    <name type="scientific">Rubrobacter marinus</name>
    <dbReference type="NCBI Taxonomy" id="2653852"/>
    <lineage>
        <taxon>Bacteria</taxon>
        <taxon>Bacillati</taxon>
        <taxon>Actinomycetota</taxon>
        <taxon>Rubrobacteria</taxon>
        <taxon>Rubrobacterales</taxon>
        <taxon>Rubrobacteraceae</taxon>
        <taxon>Rubrobacter</taxon>
    </lineage>
</organism>
<keyword evidence="9" id="KW-1185">Reference proteome</keyword>
<dbReference type="KEGG" id="rmar:GBA65_07665"/>
<protein>
    <submittedName>
        <fullName evidence="8">ATP-binding cassette domain-containing protein</fullName>
    </submittedName>
</protein>
<evidence type="ECO:0000313" key="9">
    <source>
        <dbReference type="Proteomes" id="UP000502706"/>
    </source>
</evidence>
<feature type="transmembrane region" description="Helical" evidence="6">
    <location>
        <begin position="60"/>
        <end position="80"/>
    </location>
</feature>
<dbReference type="Proteomes" id="UP000502706">
    <property type="component" value="Chromosome"/>
</dbReference>
<dbReference type="GO" id="GO:0005886">
    <property type="term" value="C:plasma membrane"/>
    <property type="evidence" value="ECO:0007669"/>
    <property type="project" value="UniProtKB-SubCell"/>
</dbReference>
<dbReference type="InterPro" id="IPR011527">
    <property type="entry name" value="ABC1_TM_dom"/>
</dbReference>
<feature type="region of interest" description="Disordered" evidence="5">
    <location>
        <begin position="347"/>
        <end position="422"/>
    </location>
</feature>
<evidence type="ECO:0000256" key="6">
    <source>
        <dbReference type="SAM" id="Phobius"/>
    </source>
</evidence>
<dbReference type="CDD" id="cd18584">
    <property type="entry name" value="ABC_6TM_AarD_CydD"/>
    <property type="match status" value="1"/>
</dbReference>
<evidence type="ECO:0000256" key="4">
    <source>
        <dbReference type="ARBA" id="ARBA00023136"/>
    </source>
</evidence>
<feature type="region of interest" description="Disordered" evidence="5">
    <location>
        <begin position="1"/>
        <end position="25"/>
    </location>
</feature>
<dbReference type="Pfam" id="PF00664">
    <property type="entry name" value="ABC_membrane"/>
    <property type="match status" value="1"/>
</dbReference>
<feature type="domain" description="ABC transmembrane type-1" evidence="7">
    <location>
        <begin position="40"/>
        <end position="228"/>
    </location>
</feature>
<keyword evidence="8" id="KW-0547">Nucleotide-binding</keyword>
<feature type="compositionally biased region" description="Polar residues" evidence="5">
    <location>
        <begin position="347"/>
        <end position="358"/>
    </location>
</feature>
<feature type="compositionally biased region" description="Low complexity" evidence="5">
    <location>
        <begin position="378"/>
        <end position="402"/>
    </location>
</feature>
<proteinExistence type="predicted"/>
<feature type="transmembrane region" description="Helical" evidence="6">
    <location>
        <begin position="165"/>
        <end position="186"/>
    </location>
</feature>
<dbReference type="PANTHER" id="PTHR24221:SF590">
    <property type="entry name" value="COMPONENT LINKED WITH THE ASSEMBLY OF CYTOCHROME' TRANSPORT TRANSMEMBRANE ATP-BINDING PROTEIN ABC TRANSPORTER CYDD-RELATED"/>
    <property type="match status" value="1"/>
</dbReference>
<keyword evidence="4 6" id="KW-0472">Membrane</keyword>
<sequence length="422" mass="44504">MDEGGRGPQRGGAGQVGAQGASVLARPSPRALVRGGERCGELTTTATEGVEKLEPYLARYLPQTYLSVLVPLMVSGFVFAMDPLSALLLLGTAPVIPVMMILVGSYAEEHAGRQWAALSRMGAHFLDALRGLPTLKAFGRSGDERERVARVGEEFRVRTMKVLRYAFLSGLVLEFMTSAAIALVAVSLGVRLINGAIPFDEAFLVLLLAPEFYKPLRELGATRHAALEGRAAASRILEVLETPAAPRREARTTPPPPTGAPTVELVGVRFAYPGSGREALRGVDLTLSSGTTTALVGRSGSGKSTLVDLLLGFSVPREGGIYADGAPISSLPVEVWREGWRWCRSGPTCSTGRCSRTSGWRAPGRAGPRSSGRRSSRGRTSSSGGSRGATTRRSASAGPASRAARRRGSPSPAPSSRTPRSS</sequence>
<keyword evidence="8" id="KW-0067">ATP-binding</keyword>
<feature type="transmembrane region" description="Helical" evidence="6">
    <location>
        <begin position="86"/>
        <end position="107"/>
    </location>
</feature>
<dbReference type="AlphaFoldDB" id="A0A6G8PW41"/>
<keyword evidence="2 6" id="KW-0812">Transmembrane</keyword>
<evidence type="ECO:0000313" key="8">
    <source>
        <dbReference type="EMBL" id="QIN78424.1"/>
    </source>
</evidence>
<dbReference type="SUPFAM" id="SSF52540">
    <property type="entry name" value="P-loop containing nucleoside triphosphate hydrolases"/>
    <property type="match status" value="1"/>
</dbReference>
<feature type="compositionally biased region" description="Low complexity" evidence="5">
    <location>
        <begin position="361"/>
        <end position="370"/>
    </location>
</feature>
<dbReference type="Pfam" id="PF00005">
    <property type="entry name" value="ABC_tran"/>
    <property type="match status" value="1"/>
</dbReference>
<dbReference type="GO" id="GO:0016887">
    <property type="term" value="F:ATP hydrolysis activity"/>
    <property type="evidence" value="ECO:0007669"/>
    <property type="project" value="InterPro"/>
</dbReference>
<evidence type="ECO:0000256" key="1">
    <source>
        <dbReference type="ARBA" id="ARBA00004651"/>
    </source>
</evidence>
<dbReference type="GO" id="GO:0005524">
    <property type="term" value="F:ATP binding"/>
    <property type="evidence" value="ECO:0007669"/>
    <property type="project" value="UniProtKB-KW"/>
</dbReference>
<dbReference type="PROSITE" id="PS50929">
    <property type="entry name" value="ABC_TM1F"/>
    <property type="match status" value="1"/>
</dbReference>
<keyword evidence="3 6" id="KW-1133">Transmembrane helix</keyword>
<evidence type="ECO:0000256" key="5">
    <source>
        <dbReference type="SAM" id="MobiDB-lite"/>
    </source>
</evidence>
<feature type="compositionally biased region" description="Gly residues" evidence="5">
    <location>
        <begin position="1"/>
        <end position="17"/>
    </location>
</feature>
<evidence type="ECO:0000256" key="2">
    <source>
        <dbReference type="ARBA" id="ARBA00022692"/>
    </source>
</evidence>
<dbReference type="InterPro" id="IPR036640">
    <property type="entry name" value="ABC1_TM_sf"/>
</dbReference>
<dbReference type="InterPro" id="IPR039421">
    <property type="entry name" value="Type_1_exporter"/>
</dbReference>
<dbReference type="SUPFAM" id="SSF90123">
    <property type="entry name" value="ABC transporter transmembrane region"/>
    <property type="match status" value="1"/>
</dbReference>